<keyword evidence="3" id="KW-1185">Reference proteome</keyword>
<accession>A0A226NFN7</accession>
<comment type="caution">
    <text evidence="2">The sequence shown here is derived from an EMBL/GenBank/DDBJ whole genome shotgun (WGS) entry which is preliminary data.</text>
</comment>
<keyword evidence="1" id="KW-0175">Coiled coil</keyword>
<dbReference type="GO" id="GO:0000794">
    <property type="term" value="C:condensed nuclear chromosome"/>
    <property type="evidence" value="ECO:0007669"/>
    <property type="project" value="TreeGrafter"/>
</dbReference>
<reference evidence="2 3" key="1">
    <citation type="submission" date="2016-07" db="EMBL/GenBank/DDBJ databases">
        <title>Disparate Historic Effective Population Sizes Predicted by Modern Levels of Genome Diversity for the Scaled Quail (Callipepla squamata) and the Northern Bobwhite (Colinus virginianus): Inferences from First and Second Generation Draft Genome Assemblies for Sympatric New World Quail.</title>
        <authorList>
            <person name="Oldeschulte D.L."/>
            <person name="Halley Y.A."/>
            <person name="Bhattarai E.K."/>
            <person name="Brashear W.A."/>
            <person name="Hill J."/>
            <person name="Metz R.P."/>
            <person name="Johnson C.D."/>
            <person name="Rollins D."/>
            <person name="Peterson M.J."/>
            <person name="Bickhart D.M."/>
            <person name="Decker J.E."/>
            <person name="Seabury C.M."/>
        </authorList>
    </citation>
    <scope>NUCLEOTIDE SEQUENCE [LARGE SCALE GENOMIC DNA]</scope>
    <source>
        <strain evidence="2 3">Texas</strain>
        <tissue evidence="2">Leg muscle</tissue>
    </source>
</reference>
<dbReference type="GO" id="GO:0007129">
    <property type="term" value="P:homologous chromosome pairing at meiosis"/>
    <property type="evidence" value="ECO:0007669"/>
    <property type="project" value="TreeGrafter"/>
</dbReference>
<dbReference type="GO" id="GO:0042138">
    <property type="term" value="P:meiotic DNA double-strand break formation"/>
    <property type="evidence" value="ECO:0007669"/>
    <property type="project" value="InterPro"/>
</dbReference>
<dbReference type="OrthoDB" id="10066605at2759"/>
<dbReference type="PANTHER" id="PTHR35662">
    <property type="entry name" value="INTERACTOR OF HORMAD1 PROTEIN 1"/>
    <property type="match status" value="1"/>
</dbReference>
<dbReference type="STRING" id="9009.A0A226NFN7"/>
<feature type="non-terminal residue" evidence="2">
    <location>
        <position position="1"/>
    </location>
</feature>
<evidence type="ECO:0000313" key="2">
    <source>
        <dbReference type="EMBL" id="OXB66248.1"/>
    </source>
</evidence>
<dbReference type="InterPro" id="IPR031529">
    <property type="entry name" value="IHO1"/>
</dbReference>
<dbReference type="PANTHER" id="PTHR35662:SF1">
    <property type="entry name" value="INTERACTOR OF HORMAD1 PROTEIN 1"/>
    <property type="match status" value="1"/>
</dbReference>
<organism evidence="2 3">
    <name type="scientific">Callipepla squamata</name>
    <name type="common">Scaled quail</name>
    <dbReference type="NCBI Taxonomy" id="9009"/>
    <lineage>
        <taxon>Eukaryota</taxon>
        <taxon>Metazoa</taxon>
        <taxon>Chordata</taxon>
        <taxon>Craniata</taxon>
        <taxon>Vertebrata</taxon>
        <taxon>Euteleostomi</taxon>
        <taxon>Archelosauria</taxon>
        <taxon>Archosauria</taxon>
        <taxon>Dinosauria</taxon>
        <taxon>Saurischia</taxon>
        <taxon>Theropoda</taxon>
        <taxon>Coelurosauria</taxon>
        <taxon>Aves</taxon>
        <taxon>Neognathae</taxon>
        <taxon>Galloanserae</taxon>
        <taxon>Galliformes</taxon>
        <taxon>Odontophoridae</taxon>
        <taxon>Callipepla</taxon>
    </lineage>
</organism>
<dbReference type="EMBL" id="MCFN01000068">
    <property type="protein sequence ID" value="OXB66248.1"/>
    <property type="molecule type" value="Genomic_DNA"/>
</dbReference>
<feature type="coiled-coil region" evidence="1">
    <location>
        <begin position="162"/>
        <end position="189"/>
    </location>
</feature>
<dbReference type="GO" id="GO:0006310">
    <property type="term" value="P:DNA recombination"/>
    <property type="evidence" value="ECO:0007669"/>
    <property type="project" value="InterPro"/>
</dbReference>
<dbReference type="Pfam" id="PF15771">
    <property type="entry name" value="IHO1"/>
    <property type="match status" value="1"/>
</dbReference>
<evidence type="ECO:0000256" key="1">
    <source>
        <dbReference type="SAM" id="Coils"/>
    </source>
</evidence>
<name>A0A226NFN7_CALSU</name>
<protein>
    <recommendedName>
        <fullName evidence="4">Coiled-coil domain-containing protein 36</fullName>
    </recommendedName>
</protein>
<evidence type="ECO:0000313" key="3">
    <source>
        <dbReference type="Proteomes" id="UP000198323"/>
    </source>
</evidence>
<dbReference type="AlphaFoldDB" id="A0A226NFN7"/>
<evidence type="ECO:0008006" key="4">
    <source>
        <dbReference type="Google" id="ProtNLM"/>
    </source>
</evidence>
<dbReference type="Proteomes" id="UP000198323">
    <property type="component" value="Unassembled WGS sequence"/>
</dbReference>
<proteinExistence type="predicted"/>
<sequence>SNKLFARSSAPSDYSSLSDSQLLFGSQFCPENVQAAAPLELGTQLGQHNSQDSETSIFTKYQAKPQLFDEETREKGLLNFSAGRGKRVLENYEVNKNKIKDKYDREVLSTFISSINNRLQELQAHLDKFEEAFSSRNKSISVHLETISMTLQDALQSHSEAVLKALADKSQMEQALLEMERRLAATEDYKVDGSYCNEWGKHIKMQILDHILTDAYPGACTQCCQR</sequence>
<gene>
    <name evidence="2" type="ORF">ASZ78_000673</name>
</gene>